<evidence type="ECO:0000313" key="10">
    <source>
        <dbReference type="EnsemblPlants" id="PNT69517"/>
    </source>
</evidence>
<reference evidence="9" key="2">
    <citation type="submission" date="2017-06" db="EMBL/GenBank/DDBJ databases">
        <title>WGS assembly of Brachypodium distachyon.</title>
        <authorList>
            <consortium name="The International Brachypodium Initiative"/>
            <person name="Lucas S."/>
            <person name="Harmon-Smith M."/>
            <person name="Lail K."/>
            <person name="Tice H."/>
            <person name="Grimwood J."/>
            <person name="Bruce D."/>
            <person name="Barry K."/>
            <person name="Shu S."/>
            <person name="Lindquist E."/>
            <person name="Wang M."/>
            <person name="Pitluck S."/>
            <person name="Vogel J.P."/>
            <person name="Garvin D.F."/>
            <person name="Mockler T.C."/>
            <person name="Schmutz J."/>
            <person name="Rokhsar D."/>
            <person name="Bevan M.W."/>
        </authorList>
    </citation>
    <scope>NUCLEOTIDE SEQUENCE</scope>
    <source>
        <strain evidence="9">Bd21</strain>
    </source>
</reference>
<keyword evidence="3" id="KW-0832">Ubl conjugation</keyword>
<dbReference type="InterPro" id="IPR018467">
    <property type="entry name" value="CCT_CS"/>
</dbReference>
<dbReference type="PROSITE" id="PS51320">
    <property type="entry name" value="TIFY"/>
    <property type="match status" value="1"/>
</dbReference>
<name>A0A2K2D5F7_BRADI</name>
<keyword evidence="5" id="KW-0804">Transcription</keyword>
<dbReference type="InterPro" id="IPR010399">
    <property type="entry name" value="Tify_dom"/>
</dbReference>
<dbReference type="STRING" id="15368.A0A2K2D5F7"/>
<dbReference type="PANTHER" id="PTHR33077:SF129">
    <property type="entry name" value="PROTEIN TIFY"/>
    <property type="match status" value="1"/>
</dbReference>
<dbReference type="GO" id="GO:0031347">
    <property type="term" value="P:regulation of defense response"/>
    <property type="evidence" value="ECO:0000318"/>
    <property type="project" value="GO_Central"/>
</dbReference>
<dbReference type="RefSeq" id="XP_010236025.3">
    <property type="nucleotide sequence ID" value="XM_010237723.3"/>
</dbReference>
<evidence type="ECO:0000256" key="3">
    <source>
        <dbReference type="ARBA" id="ARBA00022843"/>
    </source>
</evidence>
<dbReference type="Gramene" id="PNT69517">
    <property type="protein sequence ID" value="PNT69517"/>
    <property type="gene ID" value="BRADI_3g56941v3"/>
</dbReference>
<evidence type="ECO:0000256" key="7">
    <source>
        <dbReference type="SAM" id="MobiDB-lite"/>
    </source>
</evidence>
<evidence type="ECO:0000313" key="11">
    <source>
        <dbReference type="Proteomes" id="UP000008810"/>
    </source>
</evidence>
<evidence type="ECO:0000256" key="2">
    <source>
        <dbReference type="ARBA" id="ARBA00022819"/>
    </source>
</evidence>
<evidence type="ECO:0000259" key="8">
    <source>
        <dbReference type="PROSITE" id="PS51320"/>
    </source>
</evidence>
<organism evidence="9">
    <name type="scientific">Brachypodium distachyon</name>
    <name type="common">Purple false brome</name>
    <name type="synonym">Trachynia distachya</name>
    <dbReference type="NCBI Taxonomy" id="15368"/>
    <lineage>
        <taxon>Eukaryota</taxon>
        <taxon>Viridiplantae</taxon>
        <taxon>Streptophyta</taxon>
        <taxon>Embryophyta</taxon>
        <taxon>Tracheophyta</taxon>
        <taxon>Spermatophyta</taxon>
        <taxon>Magnoliopsida</taxon>
        <taxon>Liliopsida</taxon>
        <taxon>Poales</taxon>
        <taxon>Poaceae</taxon>
        <taxon>BOP clade</taxon>
        <taxon>Pooideae</taxon>
        <taxon>Stipodae</taxon>
        <taxon>Brachypodieae</taxon>
        <taxon>Brachypodium</taxon>
    </lineage>
</organism>
<evidence type="ECO:0000256" key="1">
    <source>
        <dbReference type="ARBA" id="ARBA00008614"/>
    </source>
</evidence>
<evidence type="ECO:0000313" key="9">
    <source>
        <dbReference type="EMBL" id="PNT69517.1"/>
    </source>
</evidence>
<dbReference type="Pfam" id="PF06200">
    <property type="entry name" value="tify"/>
    <property type="match status" value="1"/>
</dbReference>
<dbReference type="EMBL" id="CM000882">
    <property type="protein sequence ID" value="PNT69517.1"/>
    <property type="molecule type" value="Genomic_DNA"/>
</dbReference>
<feature type="region of interest" description="Disordered" evidence="7">
    <location>
        <begin position="176"/>
        <end position="203"/>
    </location>
</feature>
<reference evidence="10" key="3">
    <citation type="submission" date="2018-08" db="UniProtKB">
        <authorList>
            <consortium name="EnsemblPlants"/>
        </authorList>
    </citation>
    <scope>IDENTIFICATION</scope>
    <source>
        <strain evidence="10">cv. Bd21</strain>
    </source>
</reference>
<protein>
    <recommendedName>
        <fullName evidence="6">Protein TIFY</fullName>
    </recommendedName>
    <alternativeName>
        <fullName evidence="6">Jasmonate ZIM domain-containing protein</fullName>
    </alternativeName>
</protein>
<comment type="similarity">
    <text evidence="1 6">Belongs to the TIFY/JAZ family.</text>
</comment>
<evidence type="ECO:0000256" key="4">
    <source>
        <dbReference type="ARBA" id="ARBA00023015"/>
    </source>
</evidence>
<dbReference type="OrthoDB" id="649989at2759"/>
<keyword evidence="2 6" id="KW-1184">Jasmonic acid signaling pathway</keyword>
<comment type="domain">
    <text evidence="6">The jas domain is required for interaction with COI1.</text>
</comment>
<dbReference type="GO" id="GO:0005634">
    <property type="term" value="C:nucleus"/>
    <property type="evidence" value="ECO:0000318"/>
    <property type="project" value="GO_Central"/>
</dbReference>
<comment type="function">
    <text evidence="6">Repressor of jasmonate responses.</text>
</comment>
<accession>A0A2K2D5F7</accession>
<dbReference type="GO" id="GO:2000022">
    <property type="term" value="P:regulation of jasmonic acid mediated signaling pathway"/>
    <property type="evidence" value="ECO:0000318"/>
    <property type="project" value="GO_Central"/>
</dbReference>
<dbReference type="SMART" id="SM00979">
    <property type="entry name" value="TIFY"/>
    <property type="match status" value="1"/>
</dbReference>
<dbReference type="InterPro" id="IPR040390">
    <property type="entry name" value="TIFY/JAZ"/>
</dbReference>
<evidence type="ECO:0000256" key="6">
    <source>
        <dbReference type="RuleBase" id="RU369065"/>
    </source>
</evidence>
<evidence type="ECO:0000256" key="5">
    <source>
        <dbReference type="ARBA" id="ARBA00023163"/>
    </source>
</evidence>
<sequence>MEMDFLGPHSVLQPRRGGGGGGGDDQPQQPCPPWRLAAPTPMMMMTPQPPRPNPDMMPPTATYHHQIHHWKQQQHPSFSQVATRVPPPSPPEPGRAVAAPAFQCAIPPASYHSTTAALRSMGEANPFRVPNCSPQPDPAAQLTVFYAGSVRVFDNVSREKAEHIMFMAAKAAAQAAAGGSGGPPVRRRSEPSDGSRSGSRQAASLARACSDPVLLTPHAVLGFGDHASDQDLFLPRDVPLARSASLARFLERRKQRAANAAAGPYSRRDISPGSNSMDIFTAVSPANTSPELSWFLGDGTGMNGYEEAPDTELKM</sequence>
<dbReference type="GeneID" id="104583861"/>
<dbReference type="Pfam" id="PF09425">
    <property type="entry name" value="Jas_motif"/>
    <property type="match status" value="1"/>
</dbReference>
<dbReference type="EnsemblPlants" id="PNT69517">
    <property type="protein sequence ID" value="PNT69517"/>
    <property type="gene ID" value="BRADI_3g56941v3"/>
</dbReference>
<gene>
    <name evidence="10" type="primary">LOC104583861</name>
    <name evidence="9" type="ORF">BRADI_3g56941v3</name>
</gene>
<proteinExistence type="inferred from homology"/>
<feature type="region of interest" description="Disordered" evidence="7">
    <location>
        <begin position="1"/>
        <end position="45"/>
    </location>
</feature>
<reference evidence="9 10" key="1">
    <citation type="journal article" date="2010" name="Nature">
        <title>Genome sequencing and analysis of the model grass Brachypodium distachyon.</title>
        <authorList>
            <consortium name="International Brachypodium Initiative"/>
        </authorList>
    </citation>
    <scope>NUCLEOTIDE SEQUENCE [LARGE SCALE GENOMIC DNA]</scope>
    <source>
        <strain evidence="9 10">Bd21</strain>
    </source>
</reference>
<dbReference type="KEGG" id="bdi:104583861"/>
<feature type="domain" description="Tify" evidence="8">
    <location>
        <begin position="135"/>
        <end position="170"/>
    </location>
</feature>
<comment type="subcellular location">
    <subcellularLocation>
        <location evidence="6">Nucleus</location>
    </subcellularLocation>
</comment>
<keyword evidence="11" id="KW-1185">Reference proteome</keyword>
<keyword evidence="6" id="KW-0539">Nucleus</keyword>
<dbReference type="PANTHER" id="PTHR33077">
    <property type="entry name" value="PROTEIN TIFY 4A-RELATED-RELATED"/>
    <property type="match status" value="1"/>
</dbReference>
<dbReference type="AlphaFoldDB" id="A0A2K2D5F7"/>
<keyword evidence="4" id="KW-0805">Transcription regulation</keyword>
<dbReference type="Proteomes" id="UP000008810">
    <property type="component" value="Chromosome 3"/>
</dbReference>
<dbReference type="GO" id="GO:0009611">
    <property type="term" value="P:response to wounding"/>
    <property type="evidence" value="ECO:0000318"/>
    <property type="project" value="GO_Central"/>
</dbReference>